<keyword evidence="2" id="KW-0808">Transferase</keyword>
<dbReference type="InterPro" id="IPR003447">
    <property type="entry name" value="FEMABX"/>
</dbReference>
<accession>A0A1F7URW0</accession>
<evidence type="ECO:0000256" key="4">
    <source>
        <dbReference type="ARBA" id="ARBA00022984"/>
    </source>
</evidence>
<dbReference type="InterPro" id="IPR050644">
    <property type="entry name" value="PG_Glycine_Bridge_Synth"/>
</dbReference>
<evidence type="ECO:0000256" key="1">
    <source>
        <dbReference type="ARBA" id="ARBA00009943"/>
    </source>
</evidence>
<dbReference type="PROSITE" id="PS51191">
    <property type="entry name" value="FEMABX"/>
    <property type="match status" value="1"/>
</dbReference>
<dbReference type="PANTHER" id="PTHR36174:SF1">
    <property type="entry name" value="LIPID II:GLYCINE GLYCYLTRANSFERASE"/>
    <property type="match status" value="1"/>
</dbReference>
<dbReference type="PANTHER" id="PTHR36174">
    <property type="entry name" value="LIPID II:GLYCINE GLYCYLTRANSFERASE"/>
    <property type="match status" value="1"/>
</dbReference>
<evidence type="ECO:0000256" key="3">
    <source>
        <dbReference type="ARBA" id="ARBA00022960"/>
    </source>
</evidence>
<dbReference type="Gene3D" id="3.40.630.30">
    <property type="match status" value="1"/>
</dbReference>
<evidence type="ECO:0000256" key="7">
    <source>
        <dbReference type="SAM" id="MobiDB-lite"/>
    </source>
</evidence>
<dbReference type="SUPFAM" id="SSF55729">
    <property type="entry name" value="Acyl-CoA N-acyltransferases (Nat)"/>
    <property type="match status" value="2"/>
</dbReference>
<reference evidence="8 9" key="1">
    <citation type="journal article" date="2016" name="Nat. Commun.">
        <title>Thousands of microbial genomes shed light on interconnected biogeochemical processes in an aquifer system.</title>
        <authorList>
            <person name="Anantharaman K."/>
            <person name="Brown C.T."/>
            <person name="Hug L.A."/>
            <person name="Sharon I."/>
            <person name="Castelle C.J."/>
            <person name="Probst A.J."/>
            <person name="Thomas B.C."/>
            <person name="Singh A."/>
            <person name="Wilkins M.J."/>
            <person name="Karaoz U."/>
            <person name="Brodie E.L."/>
            <person name="Williams K.H."/>
            <person name="Hubbard S.S."/>
            <person name="Banfield J.F."/>
        </authorList>
    </citation>
    <scope>NUCLEOTIDE SEQUENCE [LARGE SCALE GENOMIC DNA]</scope>
</reference>
<protein>
    <recommendedName>
        <fullName evidence="10">BioF2-like acetyltransferase domain-containing protein</fullName>
    </recommendedName>
</protein>
<dbReference type="GO" id="GO:0008360">
    <property type="term" value="P:regulation of cell shape"/>
    <property type="evidence" value="ECO:0007669"/>
    <property type="project" value="UniProtKB-KW"/>
</dbReference>
<feature type="region of interest" description="Disordered" evidence="7">
    <location>
        <begin position="205"/>
        <end position="238"/>
    </location>
</feature>
<dbReference type="EMBL" id="MGEJ01000011">
    <property type="protein sequence ID" value="OGL81020.1"/>
    <property type="molecule type" value="Genomic_DNA"/>
</dbReference>
<dbReference type="GO" id="GO:0016755">
    <property type="term" value="F:aminoacyltransferase activity"/>
    <property type="evidence" value="ECO:0007669"/>
    <property type="project" value="InterPro"/>
</dbReference>
<evidence type="ECO:0000313" key="9">
    <source>
        <dbReference type="Proteomes" id="UP000176897"/>
    </source>
</evidence>
<dbReference type="GO" id="GO:0009252">
    <property type="term" value="P:peptidoglycan biosynthetic process"/>
    <property type="evidence" value="ECO:0007669"/>
    <property type="project" value="UniProtKB-KW"/>
</dbReference>
<organism evidence="8 9">
    <name type="scientific">Candidatus Uhrbacteria bacterium RIFCSPLOWO2_01_FULL_47_24</name>
    <dbReference type="NCBI Taxonomy" id="1802401"/>
    <lineage>
        <taxon>Bacteria</taxon>
        <taxon>Candidatus Uhriibacteriota</taxon>
    </lineage>
</organism>
<evidence type="ECO:0000256" key="2">
    <source>
        <dbReference type="ARBA" id="ARBA00022679"/>
    </source>
</evidence>
<keyword evidence="5" id="KW-0012">Acyltransferase</keyword>
<dbReference type="GO" id="GO:0071555">
    <property type="term" value="P:cell wall organization"/>
    <property type="evidence" value="ECO:0007669"/>
    <property type="project" value="UniProtKB-KW"/>
</dbReference>
<dbReference type="STRING" id="1802401.A3B21_01245"/>
<dbReference type="AlphaFoldDB" id="A0A1F7URW0"/>
<evidence type="ECO:0000256" key="6">
    <source>
        <dbReference type="ARBA" id="ARBA00023316"/>
    </source>
</evidence>
<dbReference type="Pfam" id="PF02388">
    <property type="entry name" value="FemAB"/>
    <property type="match status" value="2"/>
</dbReference>
<gene>
    <name evidence="8" type="ORF">A3B21_01245</name>
</gene>
<keyword evidence="3" id="KW-0133">Cell shape</keyword>
<evidence type="ECO:0000313" key="8">
    <source>
        <dbReference type="EMBL" id="OGL81020.1"/>
    </source>
</evidence>
<comment type="caution">
    <text evidence="8">The sequence shown here is derived from an EMBL/GenBank/DDBJ whole genome shotgun (WGS) entry which is preliminary data.</text>
</comment>
<keyword evidence="6" id="KW-0961">Cell wall biogenesis/degradation</keyword>
<dbReference type="InterPro" id="IPR016181">
    <property type="entry name" value="Acyl_CoA_acyltransferase"/>
</dbReference>
<proteinExistence type="inferred from homology"/>
<keyword evidence="4" id="KW-0573">Peptidoglycan synthesis</keyword>
<comment type="similarity">
    <text evidence="1">Belongs to the FemABX family.</text>
</comment>
<evidence type="ECO:0000256" key="5">
    <source>
        <dbReference type="ARBA" id="ARBA00023315"/>
    </source>
</evidence>
<sequence length="365" mass="42032">MMVEINDQKVWNEWLLSQRMQTGIFLQSWEWGEFQKTVGHKVHRYLNQDKDTIARLRNREIAQVIELPLPLGKKYWFIPRGEALPGLVGEAQKHGVWFIRFEPITSDGLRVKSYVKTRDISPPQTLIIDLGKSEEELLAQMHEKTRYNVRLAIRKGVEVRFSAKGGSASGGEEFWKLMQETAKRDKFSTHPREYYEKMLEVLSNYPSPQSSPTRGEEEKDNPSPLGRGEKTNTPLKVRGDGGVMHVRLHMAYQGITPVAGAIVGYFGDTATYLHGASSYEHRAAMGPYALHFQIMKEAKKEGYKFYDFWGVNTTYYKLHTTNSWAGMTRFKTGFGGQVVDYPGTFDLPLNKFWYTVYRLGRRMLP</sequence>
<dbReference type="Proteomes" id="UP000176897">
    <property type="component" value="Unassembled WGS sequence"/>
</dbReference>
<evidence type="ECO:0008006" key="10">
    <source>
        <dbReference type="Google" id="ProtNLM"/>
    </source>
</evidence>
<name>A0A1F7URW0_9BACT</name>